<dbReference type="AlphaFoldDB" id="A0A7D5G587"/>
<geneLocation type="plasmid" evidence="1">
    <name>pHNWH61-1</name>
</geneLocation>
<evidence type="ECO:0000313" key="1">
    <source>
        <dbReference type="EMBL" id="QLG02411.1"/>
    </source>
</evidence>
<keyword evidence="1" id="KW-0614">Plasmid</keyword>
<reference evidence="1" key="1">
    <citation type="submission" date="2019-06" db="EMBL/GenBank/DDBJ databases">
        <authorList>
            <person name="Yang Q."/>
            <person name="Gao X."/>
            <person name="Lv L."/>
            <person name="Wan M."/>
            <person name="Liu J."/>
        </authorList>
    </citation>
    <scope>NUCLEOTIDE SEQUENCE</scope>
    <source>
        <strain evidence="1">WH61</strain>
        <plasmid evidence="1">pHNWH61-1</plasmid>
    </source>
</reference>
<protein>
    <submittedName>
        <fullName evidence="1">Uncharacterized protein</fullName>
    </submittedName>
</protein>
<name>A0A7D5G587_KLEPN</name>
<organism evidence="1">
    <name type="scientific">Klebsiella pneumoniae</name>
    <dbReference type="NCBI Taxonomy" id="573"/>
    <lineage>
        <taxon>Bacteria</taxon>
        <taxon>Pseudomonadati</taxon>
        <taxon>Pseudomonadota</taxon>
        <taxon>Gammaproteobacteria</taxon>
        <taxon>Enterobacterales</taxon>
        <taxon>Enterobacteriaceae</taxon>
        <taxon>Klebsiella/Raoultella group</taxon>
        <taxon>Klebsiella</taxon>
        <taxon>Klebsiella pneumoniae complex</taxon>
    </lineage>
</organism>
<accession>A0A7D5G587</accession>
<sequence length="46" mass="5520">MIRLLSNWQAIYHNIPAMNSPLTCRHFFEKRLFYKSLHLVQSIQSS</sequence>
<proteinExistence type="predicted"/>
<dbReference type="EMBL" id="MN099026">
    <property type="protein sequence ID" value="QLG02411.1"/>
    <property type="molecule type" value="Genomic_DNA"/>
</dbReference>